<reference evidence="2" key="1">
    <citation type="submission" date="2020-03" db="EMBL/GenBank/DDBJ databases">
        <title>Ferranicluibacter endophyticum gen. nov., sp. nov., a new genus isolated from Rubus ulmifolius Schott. stem.</title>
        <authorList>
            <person name="Roca-Couso R."/>
            <person name="Flores-Felix J.D."/>
            <person name="Igual J.M."/>
            <person name="Rivas R."/>
        </authorList>
    </citation>
    <scope>NUCLEOTIDE SEQUENCE</scope>
    <source>
        <strain evidence="2">CRRU44</strain>
    </source>
</reference>
<dbReference type="RefSeq" id="WP_167129539.1">
    <property type="nucleotide sequence ID" value="NZ_JAANCM010000006.1"/>
</dbReference>
<feature type="domain" description="N-sulphoglucosamine sulphohydrolase C-terminal" evidence="1">
    <location>
        <begin position="25"/>
        <end position="147"/>
    </location>
</feature>
<protein>
    <recommendedName>
        <fullName evidence="1">N-sulphoglucosamine sulphohydrolase C-terminal domain-containing protein</fullName>
    </recommendedName>
</protein>
<evidence type="ECO:0000313" key="3">
    <source>
        <dbReference type="Proteomes" id="UP001155840"/>
    </source>
</evidence>
<dbReference type="EMBL" id="JAANCM010000006">
    <property type="protein sequence ID" value="NHT76670.1"/>
    <property type="molecule type" value="Genomic_DNA"/>
</dbReference>
<comment type="caution">
    <text evidence="2">The sequence shown here is derived from an EMBL/GenBank/DDBJ whole genome shotgun (WGS) entry which is preliminary data.</text>
</comment>
<organism evidence="2 3">
    <name type="scientific">Ferranicluibacter rubi</name>
    <dbReference type="NCBI Taxonomy" id="2715133"/>
    <lineage>
        <taxon>Bacteria</taxon>
        <taxon>Pseudomonadati</taxon>
        <taxon>Pseudomonadota</taxon>
        <taxon>Alphaproteobacteria</taxon>
        <taxon>Hyphomicrobiales</taxon>
        <taxon>Rhizobiaceae</taxon>
        <taxon>Ferranicluibacter</taxon>
    </lineage>
</organism>
<dbReference type="InterPro" id="IPR017850">
    <property type="entry name" value="Alkaline_phosphatase_core_sf"/>
</dbReference>
<accession>A0AA44CAZ2</accession>
<dbReference type="AlphaFoldDB" id="A0AA44CAZ2"/>
<proteinExistence type="predicted"/>
<dbReference type="Gene3D" id="3.40.720.10">
    <property type="entry name" value="Alkaline Phosphatase, subunit A"/>
    <property type="match status" value="1"/>
</dbReference>
<dbReference type="SUPFAM" id="SSF53649">
    <property type="entry name" value="Alkaline phosphatase-like"/>
    <property type="match status" value="1"/>
</dbReference>
<sequence length="174" mass="19425">MRVLTIALATISIPIRNGPDRLYSENRVVAAMPVTPALVASAGLPVPGNADGRSFLAFCIGEVPSRWRDEAHWSYDFRDFISKRFETAFSLPSDRCNLQVVRPTTLKYVHFAGMPPVLFDLSDDPGEMVNRATDPACRSLLNEGLDRLLTWRMCHEDESLARFMAKDGVLHSDS</sequence>
<gene>
    <name evidence="2" type="ORF">G8E10_13060</name>
</gene>
<evidence type="ECO:0000313" key="2">
    <source>
        <dbReference type="EMBL" id="NHT76670.1"/>
    </source>
</evidence>
<keyword evidence="3" id="KW-1185">Reference proteome</keyword>
<dbReference type="InterPro" id="IPR032506">
    <property type="entry name" value="SGSH_C"/>
</dbReference>
<dbReference type="Proteomes" id="UP001155840">
    <property type="component" value="Unassembled WGS sequence"/>
</dbReference>
<evidence type="ECO:0000259" key="1">
    <source>
        <dbReference type="Pfam" id="PF16347"/>
    </source>
</evidence>
<dbReference type="Pfam" id="PF16347">
    <property type="entry name" value="SGSH_C"/>
    <property type="match status" value="1"/>
</dbReference>
<name>A0AA44CAZ2_9HYPH</name>